<dbReference type="SUPFAM" id="SSF52540">
    <property type="entry name" value="P-loop containing nucleoside triphosphate hydrolases"/>
    <property type="match status" value="1"/>
</dbReference>
<proteinExistence type="predicted"/>
<evidence type="ECO:0000313" key="1">
    <source>
        <dbReference type="EMBL" id="REH00910.1"/>
    </source>
</evidence>
<comment type="caution">
    <text evidence="1">The sequence shown here is derived from an EMBL/GenBank/DDBJ whole genome shotgun (WGS) entry which is preliminary data.</text>
</comment>
<name>A0A3E0EU23_9FLAO</name>
<evidence type="ECO:0000313" key="2">
    <source>
        <dbReference type="Proteomes" id="UP000257136"/>
    </source>
</evidence>
<dbReference type="Proteomes" id="UP000257136">
    <property type="component" value="Unassembled WGS sequence"/>
</dbReference>
<reference evidence="1 2" key="1">
    <citation type="submission" date="2018-08" db="EMBL/GenBank/DDBJ databases">
        <title>Genomic Encyclopedia of Archaeal and Bacterial Type Strains, Phase II (KMG-II): from individual species to whole genera.</title>
        <authorList>
            <person name="Goeker M."/>
        </authorList>
    </citation>
    <scope>NUCLEOTIDE SEQUENCE [LARGE SCALE GENOMIC DNA]</scope>
    <source>
        <strain evidence="1 2">DSM 100880</strain>
    </source>
</reference>
<keyword evidence="2" id="KW-1185">Reference proteome</keyword>
<accession>A0A3E0EU23</accession>
<dbReference type="InterPro" id="IPR027417">
    <property type="entry name" value="P-loop_NTPase"/>
</dbReference>
<protein>
    <submittedName>
        <fullName evidence="1">Uncharacterized protein</fullName>
    </submittedName>
</protein>
<organism evidence="1 2">
    <name type="scientific">Flavobacterium aquicola</name>
    <dbReference type="NCBI Taxonomy" id="1682742"/>
    <lineage>
        <taxon>Bacteria</taxon>
        <taxon>Pseudomonadati</taxon>
        <taxon>Bacteroidota</taxon>
        <taxon>Flavobacteriia</taxon>
        <taxon>Flavobacteriales</taxon>
        <taxon>Flavobacteriaceae</taxon>
        <taxon>Flavobacterium</taxon>
    </lineage>
</organism>
<sequence length="863" mass="99630">MLENVKTIKFNSKYVSGTAKELITSFERNTYIIKGSTGIGGTTALLNYKESNCLIISPNVGMIKGKENQKYISDRQVFIYASSKDKWKDVSEYLDDEDNKNLIINTTPDQICIIRNTNKELYDKLRSFNVFVDEFHVYTTDAMFRDSVGQLMEIIFNEWIAKFKLSTATPNYNLFDIPKNIDIDIYKIERADQPKNQLFYSYDINDVKPFVYDEVAQGRMVVLFTNNSRYHKSFKDLRVHNLTGETLKVKLAPFERGQDGINFASDTQVLIVSSSYYAGFDIDVDCSMIFVSEELMPQNKININNLMQAYGRGRANIHNALYINARAFKNQPNAVTTLNDVNKAIAVAETSINDANEDLNKNTSYSLNILYVNRSQYRAEAIQVANDYIQYTPTEMIKTLECNNFEVVEYDNSYVNDIVTQSTTTLFQDRIKNLLQLDEKSLLYSYLTIKKNLTYKDNPTFTTSLALEYLTSILIKKSNTHLVIMLDNKRLKANELYGSFNLFLRVNHPTTYLYEQLTNVQIRKAESLHKQEQYNEKLSGSWLLIKEWYLLYAVHKAKKGILPTSIEREILIYKHFYDEQVYNNNSKDKHNRIRTTKNHIIKQLDDDEITLSDSEANWLNEVLKNRYKSIDNGETISNNNTKVHLVKKMVNALLFIWSGGKNEIIKEVKNREYHSITQLPSAFRCIIPIKYVSVDLTCANPQTVDSILNTEVAMNVYPNLMSKRNITRNEAKKMYNSCLNNHKLTVSKAYDLYMDAGYGAIKAKELSKLTAQVSKGSFYEVMTLNEKRLMENYASVLPIQSYRFHDAIIIEFEDVVSNNITLPNYVNDYVYHTDLFNDSSDYTDVTNEKVLSANGFVPNHKVA</sequence>
<dbReference type="OrthoDB" id="1374173at2"/>
<gene>
    <name evidence="1" type="ORF">C8P67_102162</name>
</gene>
<dbReference type="EMBL" id="QUNI01000002">
    <property type="protein sequence ID" value="REH00910.1"/>
    <property type="molecule type" value="Genomic_DNA"/>
</dbReference>
<dbReference type="RefSeq" id="WP_115810393.1">
    <property type="nucleotide sequence ID" value="NZ_QUNI01000002.1"/>
</dbReference>
<dbReference type="AlphaFoldDB" id="A0A3E0EU23"/>